<keyword evidence="1" id="KW-0560">Oxidoreductase</keyword>
<gene>
    <name evidence="3" type="ORF">BVG79_00803</name>
</gene>
<evidence type="ECO:0000313" key="3">
    <source>
        <dbReference type="EMBL" id="ARO14155.1"/>
    </source>
</evidence>
<dbReference type="AlphaFoldDB" id="A0A1W6NY29"/>
<evidence type="ECO:0000256" key="1">
    <source>
        <dbReference type="ARBA" id="ARBA00023002"/>
    </source>
</evidence>
<dbReference type="GO" id="GO:0016491">
    <property type="term" value="F:oxidoreductase activity"/>
    <property type="evidence" value="ECO:0007669"/>
    <property type="project" value="UniProtKB-KW"/>
</dbReference>
<evidence type="ECO:0000313" key="4">
    <source>
        <dbReference type="Proteomes" id="UP000242447"/>
    </source>
</evidence>
<organism evidence="3 4">
    <name type="scientific">Ketogulonicigenium robustum</name>
    <dbReference type="NCBI Taxonomy" id="92947"/>
    <lineage>
        <taxon>Bacteria</taxon>
        <taxon>Pseudomonadati</taxon>
        <taxon>Pseudomonadota</taxon>
        <taxon>Alphaproteobacteria</taxon>
        <taxon>Rhodobacterales</taxon>
        <taxon>Roseobacteraceae</taxon>
        <taxon>Ketogulonicigenium</taxon>
    </lineage>
</organism>
<dbReference type="EMBL" id="CP019937">
    <property type="protein sequence ID" value="ARO14155.1"/>
    <property type="molecule type" value="Genomic_DNA"/>
</dbReference>
<dbReference type="Proteomes" id="UP000242447">
    <property type="component" value="Chromosome"/>
</dbReference>
<dbReference type="InterPro" id="IPR023210">
    <property type="entry name" value="NADP_OxRdtase_dom"/>
</dbReference>
<dbReference type="PANTHER" id="PTHR43364:SF4">
    <property type="entry name" value="NAD(P)-LINKED OXIDOREDUCTASE SUPERFAMILY PROTEIN"/>
    <property type="match status" value="1"/>
</dbReference>
<proteinExistence type="predicted"/>
<dbReference type="Pfam" id="PF00248">
    <property type="entry name" value="Aldo_ket_red"/>
    <property type="match status" value="1"/>
</dbReference>
<reference evidence="3 4" key="1">
    <citation type="submission" date="2017-02" db="EMBL/GenBank/DDBJ databases">
        <title>Ketogulonicigenium robustum SPU B003 Genome sequencing and assembly.</title>
        <authorList>
            <person name="Li Y."/>
            <person name="Liu L."/>
            <person name="Wang C."/>
            <person name="Zhang M."/>
            <person name="Zhang T."/>
            <person name="Zhang Y."/>
        </authorList>
    </citation>
    <scope>NUCLEOTIDE SEQUENCE [LARGE SCALE GENOMIC DNA]</scope>
    <source>
        <strain evidence="3 4">SPU_B003</strain>
    </source>
</reference>
<dbReference type="KEGG" id="kro:BVG79_00803"/>
<dbReference type="OrthoDB" id="9803483at2"/>
<sequence>MNKMELGQSGVVVSDWCLGTMTYGNQTDEADAFRQMDMARDAGVTFFDCAEMYPVNPVHADTVGRSEEFLGRWLAARGKGDSVVATKVTGEGNMQVRGGEGFSGPIIRRTVEDSLRRLQVECIDIYQLHWPQRGSYAFRQNWQYDPSGQSKAATTAHMDEVLGTLKDLRGAGKIRDFGLSNESAWGTTRWIDRAEAQGAPRVVTVQNEYSLLYRMYDTDMAEVGVNEAVTLLAYSPLATGLLTGKYQNGAIPALSRRTLNDALGGRVSDRVFPAVQAYLDIAAQAGLDPVHMALAWLRRRPFPIIPILGATNSAQLQHALDGYRVTLSDDVCSAIDAAHRAHPLPY</sequence>
<dbReference type="STRING" id="92947.BVG79_00803"/>
<dbReference type="RefSeq" id="WP_085785750.1">
    <property type="nucleotide sequence ID" value="NZ_CP019937.1"/>
</dbReference>
<protein>
    <submittedName>
        <fullName evidence="3">Oxidoreductase, aldo/keto reductase family protein</fullName>
    </submittedName>
</protein>
<evidence type="ECO:0000259" key="2">
    <source>
        <dbReference type="Pfam" id="PF00248"/>
    </source>
</evidence>
<dbReference type="InterPro" id="IPR050523">
    <property type="entry name" value="AKR_Detox_Biosynth"/>
</dbReference>
<dbReference type="Gene3D" id="3.20.20.100">
    <property type="entry name" value="NADP-dependent oxidoreductase domain"/>
    <property type="match status" value="1"/>
</dbReference>
<dbReference type="PANTHER" id="PTHR43364">
    <property type="entry name" value="NADH-SPECIFIC METHYLGLYOXAL REDUCTASE-RELATED"/>
    <property type="match status" value="1"/>
</dbReference>
<accession>A0A1W6NY29</accession>
<dbReference type="InterPro" id="IPR036812">
    <property type="entry name" value="NAD(P)_OxRdtase_dom_sf"/>
</dbReference>
<keyword evidence="4" id="KW-1185">Reference proteome</keyword>
<feature type="domain" description="NADP-dependent oxidoreductase" evidence="2">
    <location>
        <begin position="17"/>
        <end position="338"/>
    </location>
</feature>
<name>A0A1W6NY29_9RHOB</name>
<dbReference type="SUPFAM" id="SSF51430">
    <property type="entry name" value="NAD(P)-linked oxidoreductase"/>
    <property type="match status" value="1"/>
</dbReference>